<dbReference type="EMBL" id="CADIKM010000014">
    <property type="protein sequence ID" value="CAB3791605.1"/>
    <property type="molecule type" value="Genomic_DNA"/>
</dbReference>
<evidence type="ECO:0008006" key="3">
    <source>
        <dbReference type="Google" id="ProtNLM"/>
    </source>
</evidence>
<evidence type="ECO:0000313" key="1">
    <source>
        <dbReference type="EMBL" id="CAB3791605.1"/>
    </source>
</evidence>
<sequence length="328" mass="36657">MLEDIAHFADWTSSPNENRTDVQRTLEWTHYFDWPALCLRQGPLELFVVPAVGGRLMGIRHHGDELAFVNPALKGKIASDDPVAWAALCGEWSFPLWGGGKTWIAPESRWPGGAPQRELDSGAYKVVRTWSDERSMGIELESPVCSQSGLQIHRRITLDADSSTWSTVHALTNRGSIARECGIWEVLMLNRPARIEIPLEDSATGLLDVVHQIAGKGPIDDIRETDIVRISDALLSVECERAVEYKFGVAQSTGEIRVIMPGRAGEHRYRRTSAVDTRAVYAHGTPIEVFNAPSLPYFEIETHAPLARLRAGERVEYEITERVEPLNR</sequence>
<keyword evidence="2" id="KW-1185">Reference proteome</keyword>
<dbReference type="Proteomes" id="UP000494115">
    <property type="component" value="Unassembled WGS sequence"/>
</dbReference>
<proteinExistence type="predicted"/>
<evidence type="ECO:0000313" key="2">
    <source>
        <dbReference type="Proteomes" id="UP000494115"/>
    </source>
</evidence>
<name>A0A6S7BPH7_9BURK</name>
<reference evidence="1 2" key="1">
    <citation type="submission" date="2020-04" db="EMBL/GenBank/DDBJ databases">
        <authorList>
            <person name="De Canck E."/>
        </authorList>
    </citation>
    <scope>NUCLEOTIDE SEQUENCE [LARGE SCALE GENOMIC DNA]</scope>
    <source>
        <strain evidence="1 2">LMG 28138</strain>
    </source>
</reference>
<gene>
    <name evidence="1" type="ORF">LMG28138_03195</name>
</gene>
<organism evidence="1 2">
    <name type="scientific">Pararobbsia alpina</name>
    <dbReference type="NCBI Taxonomy" id="621374"/>
    <lineage>
        <taxon>Bacteria</taxon>
        <taxon>Pseudomonadati</taxon>
        <taxon>Pseudomonadota</taxon>
        <taxon>Betaproteobacteria</taxon>
        <taxon>Burkholderiales</taxon>
        <taxon>Burkholderiaceae</taxon>
        <taxon>Pararobbsia</taxon>
    </lineage>
</organism>
<protein>
    <recommendedName>
        <fullName evidence="3">Aldose 1-epimerase</fullName>
    </recommendedName>
</protein>
<dbReference type="AlphaFoldDB" id="A0A6S7BPH7"/>
<accession>A0A6S7BPH7</accession>
<dbReference type="RefSeq" id="WP_175105728.1">
    <property type="nucleotide sequence ID" value="NZ_CADIKM010000014.1"/>
</dbReference>